<evidence type="ECO:0000313" key="1">
    <source>
        <dbReference type="EMBL" id="EPF47758.1"/>
    </source>
</evidence>
<protein>
    <recommendedName>
        <fullName evidence="3">Phage minor structural protein</fullName>
    </recommendedName>
</protein>
<organism evidence="1 2">
    <name type="scientific">Treponema vincentii F0403</name>
    <dbReference type="NCBI Taxonomy" id="1125702"/>
    <lineage>
        <taxon>Bacteria</taxon>
        <taxon>Pseudomonadati</taxon>
        <taxon>Spirochaetota</taxon>
        <taxon>Spirochaetia</taxon>
        <taxon>Spirochaetales</taxon>
        <taxon>Treponemataceae</taxon>
        <taxon>Treponema</taxon>
    </lineage>
</organism>
<sequence>MSSIVINVAPAGGKVFKPLQWNRVHIKKSLDEICHSLTLELPISQKDLLHKHDTIEVRFYNKLITHNSGNLRVTTVRIDEITDTTDSGRKYITVLGRSPARDIIDSTWTGKTESATLLQVAETIAKGSFGIEVQHLPRGVDYTETIPVFAWDCESPWTQLVNAAENQGYVFTSNEAGELYLTKSGRDASQWHFILAEGMNIKSVETTESGAEQFHEYVVVSSKLEGRAIDPLCNNNRILTLNLSDFKLDQEKVNRRAQIELYRRRRRTTTVTVSGWGLTDAQIKSFDTTYEKELFFNPNFLIPVYIPSAGLDCTMMISEVEYRAEPSVFDCTISLVNPEVYMGKEGTVFKDKKSGLKGKKSSLLEQVAKRHNITPVKVR</sequence>
<gene>
    <name evidence="1" type="ORF">HMPREF1222_00017</name>
</gene>
<dbReference type="EMBL" id="ATFC01000001">
    <property type="protein sequence ID" value="EPF47758.1"/>
    <property type="molecule type" value="Genomic_DNA"/>
</dbReference>
<dbReference type="HOGENOM" id="CLU_818024_0_0_12"/>
<dbReference type="SUPFAM" id="SSF69279">
    <property type="entry name" value="Phage tail proteins"/>
    <property type="match status" value="2"/>
</dbReference>
<dbReference type="GeneID" id="301460243"/>
<accession>S3LBE7</accession>
<dbReference type="RefSeq" id="WP_016517665.1">
    <property type="nucleotide sequence ID" value="NZ_KE332512.1"/>
</dbReference>
<dbReference type="PATRIC" id="fig|1125702.3.peg.16"/>
<name>S3LBE7_9SPIR</name>
<dbReference type="AlphaFoldDB" id="S3LBE7"/>
<keyword evidence="2" id="KW-1185">Reference proteome</keyword>
<dbReference type="Proteomes" id="UP000014605">
    <property type="component" value="Unassembled WGS sequence"/>
</dbReference>
<evidence type="ECO:0000313" key="2">
    <source>
        <dbReference type="Proteomes" id="UP000014605"/>
    </source>
</evidence>
<evidence type="ECO:0008006" key="3">
    <source>
        <dbReference type="Google" id="ProtNLM"/>
    </source>
</evidence>
<dbReference type="Gene3D" id="3.30.1920.10">
    <property type="entry name" value="Baseplate protein-like domains - 2 layer sandwich fold"/>
    <property type="match status" value="1"/>
</dbReference>
<comment type="caution">
    <text evidence="1">The sequence shown here is derived from an EMBL/GenBank/DDBJ whole genome shotgun (WGS) entry which is preliminary data.</text>
</comment>
<dbReference type="Gene3D" id="2.30.300.10">
    <property type="entry name" value="Baseplate protein-like domain - beta roll fold"/>
    <property type="match status" value="1"/>
</dbReference>
<proteinExistence type="predicted"/>
<dbReference type="Gene3D" id="3.55.50.10">
    <property type="entry name" value="Baseplate protein-like domains"/>
    <property type="match status" value="1"/>
</dbReference>
<reference evidence="1 2" key="1">
    <citation type="submission" date="2013-04" db="EMBL/GenBank/DDBJ databases">
        <title>The Genome Sequence of Treponema vincentii F0403.</title>
        <authorList>
            <consortium name="The Broad Institute Genomics Platform"/>
            <person name="Earl A."/>
            <person name="Ward D."/>
            <person name="Feldgarden M."/>
            <person name="Gevers D."/>
            <person name="Leonetti C."/>
            <person name="Izard J."/>
            <person name="Walker B."/>
            <person name="Young S."/>
            <person name="Zeng Q."/>
            <person name="Gargeya S."/>
            <person name="Fitzgerald M."/>
            <person name="Haas B."/>
            <person name="Abouelleil A."/>
            <person name="Allen A.W."/>
            <person name="Alvarado L."/>
            <person name="Arachchi H.M."/>
            <person name="Berlin A.M."/>
            <person name="Chapman S.B."/>
            <person name="Gainer-Dewar J."/>
            <person name="Goldberg J."/>
            <person name="Griggs A."/>
            <person name="Gujja S."/>
            <person name="Hansen M."/>
            <person name="Howarth C."/>
            <person name="Imamovic A."/>
            <person name="Ireland A."/>
            <person name="Larimer J."/>
            <person name="McCowan C."/>
            <person name="Murphy C."/>
            <person name="Pearson M."/>
            <person name="Poon T.W."/>
            <person name="Priest M."/>
            <person name="Roberts A."/>
            <person name="Saif S."/>
            <person name="Shea T."/>
            <person name="Sisk P."/>
            <person name="Sykes S."/>
            <person name="Wortman J."/>
            <person name="Nusbaum C."/>
            <person name="Birren B."/>
        </authorList>
    </citation>
    <scope>NUCLEOTIDE SEQUENCE [LARGE SCALE GENOMIC DNA]</scope>
    <source>
        <strain evidence="1 2">F0403</strain>
    </source>
</reference>
<dbReference type="InterPro" id="IPR023399">
    <property type="entry name" value="Baseplate-like_2-layer_sand"/>
</dbReference>